<dbReference type="AlphaFoldDB" id="A0A2U1V7Z0"/>
<dbReference type="RefSeq" id="WP_109515639.1">
    <property type="nucleotide sequence ID" value="NZ_JBHSCH010000058.1"/>
</dbReference>
<evidence type="ECO:0000256" key="1">
    <source>
        <dbReference type="SAM" id="Phobius"/>
    </source>
</evidence>
<dbReference type="EMBL" id="PDOA01000002">
    <property type="protein sequence ID" value="PWC30005.1"/>
    <property type="molecule type" value="Genomic_DNA"/>
</dbReference>
<organism evidence="2 3">
    <name type="scientific">Teichococcus aestuarii</name>
    <dbReference type="NCBI Taxonomy" id="568898"/>
    <lineage>
        <taxon>Bacteria</taxon>
        <taxon>Pseudomonadati</taxon>
        <taxon>Pseudomonadota</taxon>
        <taxon>Alphaproteobacteria</taxon>
        <taxon>Acetobacterales</taxon>
        <taxon>Roseomonadaceae</taxon>
        <taxon>Roseomonas</taxon>
    </lineage>
</organism>
<comment type="caution">
    <text evidence="2">The sequence shown here is derived from an EMBL/GenBank/DDBJ whole genome shotgun (WGS) entry which is preliminary data.</text>
</comment>
<sequence length="140" mass="15650">MSEFETLQELVRQDKVQLGVHVRKMNVSGSPVYRASETLTWPIGILVAFVLVTMAVNIHVGAAVLAAGMGWWLWKVQPRIKAAVFERTTLLAFSDERLFDGLWAKGVLTLYAKLEDGSARAATRKDDWRAFTRAMAELKG</sequence>
<keyword evidence="1" id="KW-0812">Transmembrane</keyword>
<proteinExistence type="predicted"/>
<gene>
    <name evidence="2" type="ORF">CR165_03825</name>
</gene>
<reference evidence="3" key="1">
    <citation type="submission" date="2017-10" db="EMBL/GenBank/DDBJ databases">
        <authorList>
            <person name="Toshchakov S.V."/>
            <person name="Goeva M.A."/>
        </authorList>
    </citation>
    <scope>NUCLEOTIDE SEQUENCE [LARGE SCALE GENOMIC DNA]</scope>
    <source>
        <strain evidence="3">JR1/69-1-13</strain>
    </source>
</reference>
<feature type="transmembrane region" description="Helical" evidence="1">
    <location>
        <begin position="41"/>
        <end position="74"/>
    </location>
</feature>
<keyword evidence="1" id="KW-1133">Transmembrane helix</keyword>
<evidence type="ECO:0000313" key="2">
    <source>
        <dbReference type="EMBL" id="PWC30005.1"/>
    </source>
</evidence>
<accession>A0A2U1V7Z0</accession>
<keyword evidence="1" id="KW-0472">Membrane</keyword>
<protein>
    <submittedName>
        <fullName evidence="2">Uncharacterized protein</fullName>
    </submittedName>
</protein>
<dbReference type="Proteomes" id="UP000245048">
    <property type="component" value="Unassembled WGS sequence"/>
</dbReference>
<dbReference type="OrthoDB" id="7266512at2"/>
<evidence type="ECO:0000313" key="3">
    <source>
        <dbReference type="Proteomes" id="UP000245048"/>
    </source>
</evidence>
<name>A0A2U1V7Z0_9PROT</name>
<keyword evidence="3" id="KW-1185">Reference proteome</keyword>